<evidence type="ECO:0000256" key="1">
    <source>
        <dbReference type="SAM" id="MobiDB-lite"/>
    </source>
</evidence>
<feature type="region of interest" description="Disordered" evidence="1">
    <location>
        <begin position="1"/>
        <end position="32"/>
    </location>
</feature>
<dbReference type="EMBL" id="PXWF02000241">
    <property type="protein sequence ID" value="PWF46738.1"/>
    <property type="molecule type" value="Genomic_DNA"/>
</dbReference>
<gene>
    <name evidence="2" type="ORF">C7C56_015605</name>
</gene>
<proteinExistence type="predicted"/>
<protein>
    <recommendedName>
        <fullName evidence="4">HEAT repeat domain-containing protein</fullName>
    </recommendedName>
</protein>
<dbReference type="Proteomes" id="UP000241421">
    <property type="component" value="Unassembled WGS sequence"/>
</dbReference>
<feature type="compositionally biased region" description="Basic and acidic residues" evidence="1">
    <location>
        <begin position="1"/>
        <end position="10"/>
    </location>
</feature>
<sequence>MPYPPKEKQMESQIESQIESPVEKVDEERRNMSQGGLLDAAVSTLHQLVNSSDSMTRSLAVRAISDIQRARRMVPGRRKQDSTRTR</sequence>
<feature type="compositionally biased region" description="Basic and acidic residues" evidence="1">
    <location>
        <begin position="21"/>
        <end position="31"/>
    </location>
</feature>
<keyword evidence="3" id="KW-1185">Reference proteome</keyword>
<reference evidence="2 3" key="1">
    <citation type="submission" date="2018-04" db="EMBL/GenBank/DDBJ databases">
        <title>Massilia violaceinigra sp. nov., a novel purple-pigmented bacterium isolated from Tianshan glacier, Xinjiang, China.</title>
        <authorList>
            <person name="Wang H."/>
        </authorList>
    </citation>
    <scope>NUCLEOTIDE SEQUENCE [LARGE SCALE GENOMIC DNA]</scope>
    <source>
        <strain evidence="2 3">B448-2</strain>
    </source>
</reference>
<name>A0A2U2HIX1_9BURK</name>
<comment type="caution">
    <text evidence="2">The sequence shown here is derived from an EMBL/GenBank/DDBJ whole genome shotgun (WGS) entry which is preliminary data.</text>
</comment>
<accession>A0A2U2HIX1</accession>
<dbReference type="AlphaFoldDB" id="A0A2U2HIX1"/>
<evidence type="ECO:0008006" key="4">
    <source>
        <dbReference type="Google" id="ProtNLM"/>
    </source>
</evidence>
<evidence type="ECO:0000313" key="2">
    <source>
        <dbReference type="EMBL" id="PWF46738.1"/>
    </source>
</evidence>
<evidence type="ECO:0000313" key="3">
    <source>
        <dbReference type="Proteomes" id="UP000241421"/>
    </source>
</evidence>
<organism evidence="2 3">
    <name type="scientific">Massilia glaciei</name>
    <dbReference type="NCBI Taxonomy" id="1524097"/>
    <lineage>
        <taxon>Bacteria</taxon>
        <taxon>Pseudomonadati</taxon>
        <taxon>Pseudomonadota</taxon>
        <taxon>Betaproteobacteria</taxon>
        <taxon>Burkholderiales</taxon>
        <taxon>Oxalobacteraceae</taxon>
        <taxon>Telluria group</taxon>
        <taxon>Massilia</taxon>
    </lineage>
</organism>